<reference evidence="1 2" key="1">
    <citation type="submission" date="2017-11" db="EMBL/GenBank/DDBJ databases">
        <title>Escherichia coli CV839-15 Genome sequencing and assembly.</title>
        <authorList>
            <person name="Li Z."/>
            <person name="Song N."/>
            <person name="Li W."/>
            <person name="Philip H.R."/>
            <person name="Bu Z."/>
            <person name="Siguo L."/>
        </authorList>
    </citation>
    <scope>NUCLEOTIDE SEQUENCE [LARGE SCALE GENOMIC DNA]</scope>
    <source>
        <strain evidence="1 2">CV839-15</strain>
    </source>
</reference>
<dbReference type="AlphaFoldDB" id="A0A2H4TM56"/>
<evidence type="ECO:0000313" key="1">
    <source>
        <dbReference type="EMBL" id="ATZ30584.1"/>
    </source>
</evidence>
<accession>A0A2H4TM56</accession>
<protein>
    <submittedName>
        <fullName evidence="1">Uncharacterized protein</fullName>
    </submittedName>
</protein>
<organism evidence="1 2">
    <name type="scientific">Escherichia coli</name>
    <dbReference type="NCBI Taxonomy" id="562"/>
    <lineage>
        <taxon>Bacteria</taxon>
        <taxon>Pseudomonadati</taxon>
        <taxon>Pseudomonadota</taxon>
        <taxon>Gammaproteobacteria</taxon>
        <taxon>Enterobacterales</taxon>
        <taxon>Enterobacteriaceae</taxon>
        <taxon>Escherichia</taxon>
    </lineage>
</organism>
<name>A0A2H4TM56_ECOLX</name>
<sequence length="49" mass="5175">MNMTFIKDGTQQKIITALASALTQATSQILLSDNVNGVSDIGSMTGREC</sequence>
<gene>
    <name evidence="1" type="ORF">CV83915_00207</name>
</gene>
<evidence type="ECO:0000313" key="2">
    <source>
        <dbReference type="Proteomes" id="UP000236551"/>
    </source>
</evidence>
<dbReference type="Proteomes" id="UP000236551">
    <property type="component" value="Chromosome"/>
</dbReference>
<proteinExistence type="predicted"/>
<dbReference type="EMBL" id="CP024978">
    <property type="protein sequence ID" value="ATZ30584.1"/>
    <property type="molecule type" value="Genomic_DNA"/>
</dbReference>